<protein>
    <submittedName>
        <fullName evidence="2">Uncharacterized protein</fullName>
    </submittedName>
</protein>
<evidence type="ECO:0000313" key="1">
    <source>
        <dbReference type="EMBL" id="ETL95217.1"/>
    </source>
</evidence>
<dbReference type="AlphaFoldDB" id="W2NKH1"/>
<organism evidence="2">
    <name type="scientific">Phytophthora nicotianae</name>
    <name type="common">Potato buckeye rot agent</name>
    <name type="synonym">Phytophthora parasitica</name>
    <dbReference type="NCBI Taxonomy" id="4792"/>
    <lineage>
        <taxon>Eukaryota</taxon>
        <taxon>Sar</taxon>
        <taxon>Stramenopiles</taxon>
        <taxon>Oomycota</taxon>
        <taxon>Peronosporomycetes</taxon>
        <taxon>Peronosporales</taxon>
        <taxon>Peronosporaceae</taxon>
        <taxon>Phytophthora</taxon>
    </lineage>
</organism>
<name>W2NKH1_PHYNI</name>
<reference evidence="2" key="2">
    <citation type="submission" date="2013-11" db="EMBL/GenBank/DDBJ databases">
        <title>The Genome Sequence of Phytophthora parasitica IAC_01/95.</title>
        <authorList>
            <consortium name="The Broad Institute Genomics Platform"/>
            <person name="Russ C."/>
            <person name="Tyler B."/>
            <person name="Panabieres F."/>
            <person name="Shan W."/>
            <person name="Tripathy S."/>
            <person name="Grunwald N."/>
            <person name="Machado M."/>
            <person name="Johnson C.S."/>
            <person name="Arredondo F."/>
            <person name="Hong C."/>
            <person name="Coffey M."/>
            <person name="Young S.K."/>
            <person name="Zeng Q."/>
            <person name="Gargeya S."/>
            <person name="Fitzgerald M."/>
            <person name="Abouelleil A."/>
            <person name="Alvarado L."/>
            <person name="Chapman S.B."/>
            <person name="Gainer-Dewar J."/>
            <person name="Goldberg J."/>
            <person name="Griggs A."/>
            <person name="Gujja S."/>
            <person name="Hansen M."/>
            <person name="Howarth C."/>
            <person name="Imamovic A."/>
            <person name="Ireland A."/>
            <person name="Larimer J."/>
            <person name="McCowan C."/>
            <person name="Murphy C."/>
            <person name="Pearson M."/>
            <person name="Poon T.W."/>
            <person name="Priest M."/>
            <person name="Roberts A."/>
            <person name="Saif S."/>
            <person name="Shea T."/>
            <person name="Sykes S."/>
            <person name="Wortman J."/>
            <person name="Nusbaum C."/>
            <person name="Birren B."/>
        </authorList>
    </citation>
    <scope>NUCLEOTIDE SEQUENCE [LARGE SCALE GENOMIC DNA]</scope>
    <source>
        <strain evidence="2">IAC_01/95</strain>
    </source>
</reference>
<dbReference type="EMBL" id="KI692387">
    <property type="protein sequence ID" value="ETM48438.1"/>
    <property type="molecule type" value="Genomic_DNA"/>
</dbReference>
<dbReference type="EMBL" id="KI679157">
    <property type="protein sequence ID" value="ETL95217.1"/>
    <property type="molecule type" value="Genomic_DNA"/>
</dbReference>
<dbReference type="Proteomes" id="UP000054423">
    <property type="component" value="Unassembled WGS sequence"/>
</dbReference>
<proteinExistence type="predicted"/>
<gene>
    <name evidence="2" type="ORF">L914_07022</name>
    <name evidence="1" type="ORF">L917_06948</name>
</gene>
<evidence type="ECO:0000313" key="2">
    <source>
        <dbReference type="EMBL" id="ETM48438.1"/>
    </source>
</evidence>
<reference evidence="1" key="1">
    <citation type="submission" date="2013-11" db="EMBL/GenBank/DDBJ databases">
        <title>The Genome Sequence of Phytophthora parasitica CHvinca01.</title>
        <authorList>
            <consortium name="The Broad Institute Genomics Platform"/>
            <person name="Russ C."/>
            <person name="Tyler B."/>
            <person name="Panabieres F."/>
            <person name="Shan W."/>
            <person name="Tripathy S."/>
            <person name="Grunwald N."/>
            <person name="Machado M."/>
            <person name="Johnson C.S."/>
            <person name="Arredondo F."/>
            <person name="Hong C."/>
            <person name="Coffey M."/>
            <person name="Young S.K."/>
            <person name="Zeng Q."/>
            <person name="Gargeya S."/>
            <person name="Fitzgerald M."/>
            <person name="Abouelleil A."/>
            <person name="Alvarado L."/>
            <person name="Chapman S.B."/>
            <person name="Gainer-Dewar J."/>
            <person name="Goldberg J."/>
            <person name="Griggs A."/>
            <person name="Gujja S."/>
            <person name="Hansen M."/>
            <person name="Howarth C."/>
            <person name="Imamovic A."/>
            <person name="Ireland A."/>
            <person name="Larimer J."/>
            <person name="McCowan C."/>
            <person name="Murphy C."/>
            <person name="Pearson M."/>
            <person name="Poon T.W."/>
            <person name="Priest M."/>
            <person name="Roberts A."/>
            <person name="Saif S."/>
            <person name="Shea T."/>
            <person name="Sykes S."/>
            <person name="Wortman J."/>
            <person name="Nusbaum C."/>
            <person name="Birren B."/>
        </authorList>
    </citation>
    <scope>NUCLEOTIDE SEQUENCE [LARGE SCALE GENOMIC DNA]</scope>
    <source>
        <strain evidence="1">CHvinca01</strain>
    </source>
</reference>
<accession>W2NKH1</accession>
<sequence length="212" mass="23458">MRLGRVGKRGASDGRRMVRIVCGAEYGSDGIEAACRSGARREDPTGPACMVARQLLNRLEACALGGVLPSEQRECPDKRAAELSCWSRLQWRLARANTKICQHRKLELQSQDDLPYLSEKVNMPSVLPSGSAVELEAGPISLAVSTSCDSDSLRLVRWQTLATPARILAQPKVFFTRRRRSVLGFGLAWRRIINTCHRPASLWVVACALPFQ</sequence>
<dbReference type="Proteomes" id="UP000054532">
    <property type="component" value="Unassembled WGS sequence"/>
</dbReference>